<evidence type="ECO:0000313" key="1">
    <source>
        <dbReference type="EMBL" id="AFI05146.1"/>
    </source>
</evidence>
<dbReference type="AlphaFoldDB" id="I0EQC7"/>
<evidence type="ECO:0000313" key="2">
    <source>
        <dbReference type="Proteomes" id="UP000005013"/>
    </source>
</evidence>
<accession>I0EQC7</accession>
<dbReference type="PATRIC" id="fig|1163745.3.peg.125"/>
<name>I0EQC7_HELCM</name>
<organism evidence="1 2">
    <name type="scientific">Helicobacter cetorum (strain ATCC BAA-540 / CCUG 52418 / MIT 99-5656)</name>
    <dbReference type="NCBI Taxonomy" id="1163745"/>
    <lineage>
        <taxon>Bacteria</taxon>
        <taxon>Pseudomonadati</taxon>
        <taxon>Campylobacterota</taxon>
        <taxon>Epsilonproteobacteria</taxon>
        <taxon>Campylobacterales</taxon>
        <taxon>Helicobacteraceae</taxon>
        <taxon>Helicobacter</taxon>
    </lineage>
</organism>
<protein>
    <submittedName>
        <fullName evidence="1">Uncharacterized protein</fullName>
    </submittedName>
</protein>
<dbReference type="EMBL" id="CP003481">
    <property type="protein sequence ID" value="AFI05146.1"/>
    <property type="molecule type" value="Genomic_DNA"/>
</dbReference>
<reference evidence="1 2" key="1">
    <citation type="journal article" date="2013" name="PLoS ONE">
        <title>Sequence Divergence and Conservation in Genomes ofHelicobacter cetorum Strains from a Dolphin and a Whale.</title>
        <authorList>
            <person name="Kersulyte D."/>
            <person name="Rossi M."/>
            <person name="Berg D.E."/>
        </authorList>
    </citation>
    <scope>NUCLEOTIDE SEQUENCE [LARGE SCALE GENOMIC DNA]</scope>
    <source>
        <strain evidence="1 2">MIT 99-5656</strain>
    </source>
</reference>
<sequence length="136" mass="15750">MHKNTTNILKKYSLIGLNDWEHDNNQIAKFLNEVKVNNIVAMRAGATFIALVQVVGGAYDIRKDAHYSVSKIEYDWLIYRRPVRVLDWADNSIGQCYVLQGTLKICDLDRERLAMTSQTILKWYEKVCVNLKEKGE</sequence>
<dbReference type="KEGG" id="hcm:HCD_00570"/>
<dbReference type="OrthoDB" id="9781481at2"/>
<keyword evidence="2" id="KW-1185">Reference proteome</keyword>
<proteinExistence type="predicted"/>
<dbReference type="Proteomes" id="UP000005013">
    <property type="component" value="Chromosome"/>
</dbReference>
<gene>
    <name evidence="1" type="ordered locus">HCD_00570</name>
</gene>
<dbReference type="HOGENOM" id="CLU_148665_0_0_7"/>